<accession>A0A1V3NHR5</accession>
<dbReference type="RefSeq" id="WP_077278779.1">
    <property type="nucleotide sequence ID" value="NZ_MVBK01000047.1"/>
</dbReference>
<organism evidence="2 3">
    <name type="scientific">Thioalkalivibrio denitrificans</name>
    <dbReference type="NCBI Taxonomy" id="108003"/>
    <lineage>
        <taxon>Bacteria</taxon>
        <taxon>Pseudomonadati</taxon>
        <taxon>Pseudomonadota</taxon>
        <taxon>Gammaproteobacteria</taxon>
        <taxon>Chromatiales</taxon>
        <taxon>Ectothiorhodospiraceae</taxon>
        <taxon>Thioalkalivibrio</taxon>
    </lineage>
</organism>
<name>A0A1V3NHR5_9GAMM</name>
<dbReference type="AlphaFoldDB" id="A0A1V3NHR5"/>
<proteinExistence type="predicted"/>
<dbReference type="InterPro" id="IPR001173">
    <property type="entry name" value="Glyco_trans_2-like"/>
</dbReference>
<comment type="caution">
    <text evidence="2">The sequence shown here is derived from an EMBL/GenBank/DDBJ whole genome shotgun (WGS) entry which is preliminary data.</text>
</comment>
<evidence type="ECO:0000259" key="1">
    <source>
        <dbReference type="Pfam" id="PF00535"/>
    </source>
</evidence>
<feature type="domain" description="Glycosyltransferase 2-like" evidence="1">
    <location>
        <begin position="3"/>
        <end position="166"/>
    </location>
</feature>
<dbReference type="InterPro" id="IPR050834">
    <property type="entry name" value="Glycosyltransf_2"/>
</dbReference>
<dbReference type="Proteomes" id="UP000189462">
    <property type="component" value="Unassembled WGS sequence"/>
</dbReference>
<dbReference type="SUPFAM" id="SSF53448">
    <property type="entry name" value="Nucleotide-diphospho-sugar transferases"/>
    <property type="match status" value="1"/>
</dbReference>
<dbReference type="InterPro" id="IPR029044">
    <property type="entry name" value="Nucleotide-diphossugar_trans"/>
</dbReference>
<dbReference type="EMBL" id="MVBK01000047">
    <property type="protein sequence ID" value="OOG24418.1"/>
    <property type="molecule type" value="Genomic_DNA"/>
</dbReference>
<reference evidence="2 3" key="1">
    <citation type="submission" date="2017-02" db="EMBL/GenBank/DDBJ databases">
        <title>Genomic diversity within the haloalkaliphilic genus Thioalkalivibrio.</title>
        <authorList>
            <person name="Ahn A.-C."/>
            <person name="Meier-Kolthoff J."/>
            <person name="Overmars L."/>
            <person name="Richter M."/>
            <person name="Woyke T."/>
            <person name="Sorokin D.Y."/>
            <person name="Muyzer G."/>
        </authorList>
    </citation>
    <scope>NUCLEOTIDE SEQUENCE [LARGE SCALE GENOMIC DNA]</scope>
    <source>
        <strain evidence="2 3">ALJD</strain>
    </source>
</reference>
<dbReference type="Pfam" id="PF00535">
    <property type="entry name" value="Glycos_transf_2"/>
    <property type="match status" value="1"/>
</dbReference>
<keyword evidence="3" id="KW-1185">Reference proteome</keyword>
<protein>
    <recommendedName>
        <fullName evidence="1">Glycosyltransferase 2-like domain-containing protein</fullName>
    </recommendedName>
</protein>
<evidence type="ECO:0000313" key="3">
    <source>
        <dbReference type="Proteomes" id="UP000189462"/>
    </source>
</evidence>
<dbReference type="PANTHER" id="PTHR43685">
    <property type="entry name" value="GLYCOSYLTRANSFERASE"/>
    <property type="match status" value="1"/>
</dbReference>
<gene>
    <name evidence="2" type="ORF">B1C78_08760</name>
</gene>
<dbReference type="PANTHER" id="PTHR43685:SF2">
    <property type="entry name" value="GLYCOSYLTRANSFERASE 2-LIKE DOMAIN-CONTAINING PROTEIN"/>
    <property type="match status" value="1"/>
</dbReference>
<dbReference type="Gene3D" id="3.90.550.10">
    <property type="entry name" value="Spore Coat Polysaccharide Biosynthesis Protein SpsA, Chain A"/>
    <property type="match status" value="1"/>
</dbReference>
<evidence type="ECO:0000313" key="2">
    <source>
        <dbReference type="EMBL" id="OOG24418.1"/>
    </source>
</evidence>
<dbReference type="CDD" id="cd00761">
    <property type="entry name" value="Glyco_tranf_GTA_type"/>
    <property type="match status" value="1"/>
</dbReference>
<dbReference type="STRING" id="108003.B1C78_08760"/>
<sequence>MFSVVIPLYNKGPHIRETLDSVLKQTHCPLEIIVVDDGSTDDGPAIVSTYADRGVRLVSQSNQGVSVARNTGVTHASGDYVAFLDADDRWLPNHLQVAWHLVTEYPSAALLTTAHLIERENRTFRPRSTFPNGWEGIVPDFFSSYAQGLSLVNSSAAIVRRDALDSVGGFPQGVRRGEDIIVWVNLALNYPVAHAAVFTAIYNQQAVNRAEGIVETEPPGSLQHLCALMQQQAGSPQQQRGIRRLFDSIAFFTAAGFCLNGDRTGATAIKRLSILCHRYKLAFSIAVLTLFPRSFLKIARRYRHQQVVGGG</sequence>
<dbReference type="OrthoDB" id="9801954at2"/>